<keyword evidence="3" id="KW-1185">Reference proteome</keyword>
<sequence>MFMKTVLAAAALAATMVVGSTAASFATPTNPVVSPIDGSFSGTAPTSGFDFFSFAIPLLGSYTVNGIVSTASSKVSITAFDFFSAPLATSVIETGTKLSTKIYTLDPITLAAGTYYVGVKATGGNNSSATGYSGTLSVSSVPLPTSVALFGTAIAGLGLVGAARRKAQKASATA</sequence>
<dbReference type="EMBL" id="JAMOIM010000012">
    <property type="protein sequence ID" value="MCW6509960.1"/>
    <property type="molecule type" value="Genomic_DNA"/>
</dbReference>
<dbReference type="Proteomes" id="UP001165667">
    <property type="component" value="Unassembled WGS sequence"/>
</dbReference>
<evidence type="ECO:0000313" key="3">
    <source>
        <dbReference type="Proteomes" id="UP001165667"/>
    </source>
</evidence>
<comment type="caution">
    <text evidence="2">The sequence shown here is derived from an EMBL/GenBank/DDBJ whole genome shotgun (WGS) entry which is preliminary data.</text>
</comment>
<dbReference type="Gene3D" id="2.60.120.380">
    <property type="match status" value="1"/>
</dbReference>
<reference evidence="2" key="1">
    <citation type="submission" date="2022-05" db="EMBL/GenBank/DDBJ databases">
        <authorList>
            <person name="Pankratov T."/>
        </authorList>
    </citation>
    <scope>NUCLEOTIDE SEQUENCE</scope>
    <source>
        <strain evidence="2">BP6-180914</strain>
    </source>
</reference>
<dbReference type="AlphaFoldDB" id="A0AA41YZ52"/>
<evidence type="ECO:0000313" key="2">
    <source>
        <dbReference type="EMBL" id="MCW6509960.1"/>
    </source>
</evidence>
<accession>A0AA41YZ52</accession>
<evidence type="ECO:0008006" key="4">
    <source>
        <dbReference type="Google" id="ProtNLM"/>
    </source>
</evidence>
<organism evidence="2 3">
    <name type="scientific">Lichenifustis flavocetrariae</name>
    <dbReference type="NCBI Taxonomy" id="2949735"/>
    <lineage>
        <taxon>Bacteria</taxon>
        <taxon>Pseudomonadati</taxon>
        <taxon>Pseudomonadota</taxon>
        <taxon>Alphaproteobacteria</taxon>
        <taxon>Hyphomicrobiales</taxon>
        <taxon>Lichenihabitantaceae</taxon>
        <taxon>Lichenifustis</taxon>
    </lineage>
</organism>
<feature type="signal peptide" evidence="1">
    <location>
        <begin position="1"/>
        <end position="22"/>
    </location>
</feature>
<name>A0AA41YZ52_9HYPH</name>
<feature type="chain" id="PRO_5041466642" description="PEP-CTERM sorting domain-containing protein" evidence="1">
    <location>
        <begin position="23"/>
        <end position="174"/>
    </location>
</feature>
<dbReference type="RefSeq" id="WP_282586330.1">
    <property type="nucleotide sequence ID" value="NZ_JAMOIM010000012.1"/>
</dbReference>
<gene>
    <name evidence="2" type="ORF">M8523_18225</name>
</gene>
<evidence type="ECO:0000256" key="1">
    <source>
        <dbReference type="SAM" id="SignalP"/>
    </source>
</evidence>
<proteinExistence type="predicted"/>
<protein>
    <recommendedName>
        <fullName evidence="4">PEP-CTERM sorting domain-containing protein</fullName>
    </recommendedName>
</protein>
<keyword evidence="1" id="KW-0732">Signal</keyword>